<sequence>MATVIDASTMRLLWNVVEEIGSHDLLSLNDSGLMRLVLEEVSHRVSLDGEARSSMVDYIRSKTGLIRDIAESRRIREC</sequence>
<proteinExistence type="predicted"/>
<evidence type="ECO:0000313" key="1">
    <source>
        <dbReference type="EMBL" id="HFM99038.1"/>
    </source>
</evidence>
<organism evidence="1">
    <name type="scientific">Oscillatoriales cyanobacterium SpSt-418</name>
    <dbReference type="NCBI Taxonomy" id="2282169"/>
    <lineage>
        <taxon>Bacteria</taxon>
        <taxon>Bacillati</taxon>
        <taxon>Cyanobacteriota</taxon>
        <taxon>Cyanophyceae</taxon>
        <taxon>Oscillatoriophycideae</taxon>
        <taxon>Oscillatoriales</taxon>
    </lineage>
</organism>
<protein>
    <submittedName>
        <fullName evidence="1">Uncharacterized protein</fullName>
    </submittedName>
</protein>
<gene>
    <name evidence="1" type="ORF">ENR64_15035</name>
</gene>
<reference evidence="1" key="1">
    <citation type="journal article" date="2020" name="mSystems">
        <title>Genome- and Community-Level Interaction Insights into Carbon Utilization and Element Cycling Functions of Hydrothermarchaeota in Hydrothermal Sediment.</title>
        <authorList>
            <person name="Zhou Z."/>
            <person name="Liu Y."/>
            <person name="Xu W."/>
            <person name="Pan J."/>
            <person name="Luo Z.H."/>
            <person name="Li M."/>
        </authorList>
    </citation>
    <scope>NUCLEOTIDE SEQUENCE [LARGE SCALE GENOMIC DNA]</scope>
    <source>
        <strain evidence="1">SpSt-418</strain>
    </source>
</reference>
<dbReference type="AlphaFoldDB" id="A0A7C3PHC2"/>
<dbReference type="EMBL" id="DSRU01000222">
    <property type="protein sequence ID" value="HFM99038.1"/>
    <property type="molecule type" value="Genomic_DNA"/>
</dbReference>
<comment type="caution">
    <text evidence="1">The sequence shown here is derived from an EMBL/GenBank/DDBJ whole genome shotgun (WGS) entry which is preliminary data.</text>
</comment>
<name>A0A7C3PHC2_9CYAN</name>
<accession>A0A7C3PHC2</accession>